<evidence type="ECO:0000313" key="1">
    <source>
        <dbReference type="EMBL" id="MCA9383339.1"/>
    </source>
</evidence>
<name>A0A955RJD7_9BACT</name>
<evidence type="ECO:0000313" key="2">
    <source>
        <dbReference type="Proteomes" id="UP000783287"/>
    </source>
</evidence>
<comment type="caution">
    <text evidence="1">The sequence shown here is derived from an EMBL/GenBank/DDBJ whole genome shotgun (WGS) entry which is preliminary data.</text>
</comment>
<evidence type="ECO:0008006" key="3">
    <source>
        <dbReference type="Google" id="ProtNLM"/>
    </source>
</evidence>
<dbReference type="AlphaFoldDB" id="A0A955RJD7"/>
<proteinExistence type="predicted"/>
<protein>
    <recommendedName>
        <fullName evidence="3">HD domain-containing protein</fullName>
    </recommendedName>
</protein>
<gene>
    <name evidence="1" type="ORF">KC909_03165</name>
</gene>
<reference evidence="1" key="1">
    <citation type="submission" date="2020-04" db="EMBL/GenBank/DDBJ databases">
        <authorList>
            <person name="Zhang T."/>
        </authorList>
    </citation>
    <scope>NUCLEOTIDE SEQUENCE</scope>
    <source>
        <strain evidence="1">HKST-UBA14</strain>
    </source>
</reference>
<dbReference type="EMBL" id="JAGQLK010000057">
    <property type="protein sequence ID" value="MCA9383339.1"/>
    <property type="molecule type" value="Genomic_DNA"/>
</dbReference>
<accession>A0A955RJD7</accession>
<dbReference type="Proteomes" id="UP000783287">
    <property type="component" value="Unassembled WGS sequence"/>
</dbReference>
<organism evidence="1 2">
    <name type="scientific">Candidatus Dojkabacteria bacterium</name>
    <dbReference type="NCBI Taxonomy" id="2099670"/>
    <lineage>
        <taxon>Bacteria</taxon>
        <taxon>Candidatus Dojkabacteria</taxon>
    </lineage>
</organism>
<sequence length="264" mass="29972">MVDCAPISPIQTDDRLWNLAANSCVAIPTPILFTRFIEQPCPEGAFFLLPQEISEDDFITVSRSIGIDQDKLSIAMGFARTVHSEQPRNDGLRNHYTGHALLVPLYYAMIEINAGRAVEEDVFLAGVMHDIKEDGPLFNDEYLTSVFGAEVVDHLHTISKPPKSNYRHLQPPDLDLERESDYLAQFDGKGMGIKALKCADKVANLRDDWANVGTSSKSLAYMREAQKLFLPFAETMIMHRREYAMYLRYMIEMLAYKHSMDFLS</sequence>
<dbReference type="Gene3D" id="1.10.3210.10">
    <property type="entry name" value="Hypothetical protein af1432"/>
    <property type="match status" value="1"/>
</dbReference>
<reference evidence="1" key="2">
    <citation type="journal article" date="2021" name="Microbiome">
        <title>Successional dynamics and alternative stable states in a saline activated sludge microbial community over 9 years.</title>
        <authorList>
            <person name="Wang Y."/>
            <person name="Ye J."/>
            <person name="Ju F."/>
            <person name="Liu L."/>
            <person name="Boyd J.A."/>
            <person name="Deng Y."/>
            <person name="Parks D.H."/>
            <person name="Jiang X."/>
            <person name="Yin X."/>
            <person name="Woodcroft B.J."/>
            <person name="Tyson G.W."/>
            <person name="Hugenholtz P."/>
            <person name="Polz M.F."/>
            <person name="Zhang T."/>
        </authorList>
    </citation>
    <scope>NUCLEOTIDE SEQUENCE</scope>
    <source>
        <strain evidence="1">HKST-UBA14</strain>
    </source>
</reference>
<dbReference type="SUPFAM" id="SSF109604">
    <property type="entry name" value="HD-domain/PDEase-like"/>
    <property type="match status" value="1"/>
</dbReference>